<keyword evidence="1" id="KW-0812">Transmembrane</keyword>
<dbReference type="InterPro" id="IPR006976">
    <property type="entry name" value="VanZ-like"/>
</dbReference>
<feature type="transmembrane region" description="Helical" evidence="1">
    <location>
        <begin position="62"/>
        <end position="87"/>
    </location>
</feature>
<dbReference type="RefSeq" id="WP_160920669.1">
    <property type="nucleotide sequence ID" value="NZ_WMEY01000006.1"/>
</dbReference>
<name>A0A845F2Z0_9BACL</name>
<evidence type="ECO:0000256" key="1">
    <source>
        <dbReference type="SAM" id="Phobius"/>
    </source>
</evidence>
<dbReference type="AlphaFoldDB" id="A0A845F2Z0"/>
<feature type="transmembrane region" description="Helical" evidence="1">
    <location>
        <begin position="20"/>
        <end position="42"/>
    </location>
</feature>
<dbReference type="Proteomes" id="UP000447833">
    <property type="component" value="Unassembled WGS sequence"/>
</dbReference>
<dbReference type="InterPro" id="IPR053150">
    <property type="entry name" value="Teicoplanin_resist-assoc"/>
</dbReference>
<evidence type="ECO:0000259" key="2">
    <source>
        <dbReference type="Pfam" id="PF04892"/>
    </source>
</evidence>
<dbReference type="EMBL" id="WMEY01000006">
    <property type="protein sequence ID" value="MYL65323.1"/>
    <property type="molecule type" value="Genomic_DNA"/>
</dbReference>
<comment type="caution">
    <text evidence="3">The sequence shown here is derived from an EMBL/GenBank/DDBJ whole genome shotgun (WGS) entry which is preliminary data.</text>
</comment>
<evidence type="ECO:0000313" key="3">
    <source>
        <dbReference type="EMBL" id="MYL65323.1"/>
    </source>
</evidence>
<protein>
    <submittedName>
        <fullName evidence="3">VanZ family protein</fullName>
    </submittedName>
</protein>
<dbReference type="PANTHER" id="PTHR36834:SF1">
    <property type="entry name" value="INTEGRAL MEMBRANE PROTEIN"/>
    <property type="match status" value="1"/>
</dbReference>
<dbReference type="PANTHER" id="PTHR36834">
    <property type="entry name" value="MEMBRANE PROTEIN-RELATED"/>
    <property type="match status" value="1"/>
</dbReference>
<sequence>MQTQNEGVSTEKWVKRGGSFALGIYLLALFYATLFIYNYYPYGKSVNLVLFDSIKLMWESGSYWLILKNIIGNILLFMPLGFLMPLVSKKGKSFLIIGIIGFLTSTVIELLQYFVAHRIFDIDDILLNALGALVGYGAYHFVLIIYQKIIKRK</sequence>
<accession>A0A845F2Z0</accession>
<keyword evidence="1" id="KW-1133">Transmembrane helix</keyword>
<reference evidence="3 4" key="1">
    <citation type="submission" date="2019-11" db="EMBL/GenBank/DDBJ databases">
        <title>Genome sequences of 17 halophilic strains isolated from different environments.</title>
        <authorList>
            <person name="Furrow R.E."/>
        </authorList>
    </citation>
    <scope>NUCLEOTIDE SEQUENCE [LARGE SCALE GENOMIC DNA]</scope>
    <source>
        <strain evidence="3 4">22506_14_FS</strain>
    </source>
</reference>
<organism evidence="3 4">
    <name type="scientific">Guptibacillus hwajinpoensis</name>
    <dbReference type="NCBI Taxonomy" id="208199"/>
    <lineage>
        <taxon>Bacteria</taxon>
        <taxon>Bacillati</taxon>
        <taxon>Bacillota</taxon>
        <taxon>Bacilli</taxon>
        <taxon>Bacillales</taxon>
        <taxon>Guptibacillaceae</taxon>
        <taxon>Guptibacillus</taxon>
    </lineage>
</organism>
<feature type="transmembrane region" description="Helical" evidence="1">
    <location>
        <begin position="125"/>
        <end position="146"/>
    </location>
</feature>
<gene>
    <name evidence="3" type="ORF">GLW07_18350</name>
</gene>
<dbReference type="Pfam" id="PF04892">
    <property type="entry name" value="VanZ"/>
    <property type="match status" value="1"/>
</dbReference>
<proteinExistence type="predicted"/>
<feature type="transmembrane region" description="Helical" evidence="1">
    <location>
        <begin position="94"/>
        <end position="113"/>
    </location>
</feature>
<evidence type="ECO:0000313" key="4">
    <source>
        <dbReference type="Proteomes" id="UP000447833"/>
    </source>
</evidence>
<keyword evidence="1" id="KW-0472">Membrane</keyword>
<feature type="domain" description="VanZ-like" evidence="2">
    <location>
        <begin position="24"/>
        <end position="141"/>
    </location>
</feature>